<accession>A0A2T9YGP3</accession>
<sequence>MDHQNILIKKHVLYNDIHYTFEKMKVPENISLHTNTENFMQGKVIDSLYENLGNCEEITGEKLCILYLEPRKTSALYKAIELFFEKSKEIYGPNEAHVYHPHCSMTGFFTVNDFSFNESLLNNIPAELSNLYKENFSGKLPSSYQIASLVLFVDEFITRERLSEKVAINPHIVSKIQIAKSDLDENTKKLELILEPPRSIIKLPNFMKMTFKHQSVDLRVLEFIYGKYPKSKLHPLNNVKQSLLKKSNSSVNFIPQNNLNESKNLYVNGIVTDKNMIKDQITLEKKYSLLNTRNSVKNQRNHYHHHHAHKGKIYNPSKNCIVYTNGIHIRNKQVNHISLAYTNKHVKTEKKLSDEELKGLYELADSIIMKNKEAFESVEWDICLYVVNKTQTLEKKHSFNEVYRWRL</sequence>
<keyword evidence="2" id="KW-1185">Reference proteome</keyword>
<gene>
    <name evidence="1" type="ORF">BB559_004107</name>
</gene>
<comment type="caution">
    <text evidence="1">The sequence shown here is derived from an EMBL/GenBank/DDBJ whole genome shotgun (WGS) entry which is preliminary data.</text>
</comment>
<reference evidence="1 2" key="1">
    <citation type="journal article" date="2018" name="MBio">
        <title>Comparative Genomics Reveals the Core Gene Toolbox for the Fungus-Insect Symbiosis.</title>
        <authorList>
            <person name="Wang Y."/>
            <person name="Stata M."/>
            <person name="Wang W."/>
            <person name="Stajich J.E."/>
            <person name="White M.M."/>
            <person name="Moncalvo J.M."/>
        </authorList>
    </citation>
    <scope>NUCLEOTIDE SEQUENCE [LARGE SCALE GENOMIC DNA]</scope>
    <source>
        <strain evidence="1 2">AUS-77-4</strain>
    </source>
</reference>
<dbReference type="AlphaFoldDB" id="A0A2T9YGP3"/>
<dbReference type="OrthoDB" id="2110229at2759"/>
<dbReference type="EMBL" id="MBFT01000413">
    <property type="protein sequence ID" value="PVU91493.1"/>
    <property type="molecule type" value="Genomic_DNA"/>
</dbReference>
<dbReference type="Proteomes" id="UP000245699">
    <property type="component" value="Unassembled WGS sequence"/>
</dbReference>
<protein>
    <submittedName>
        <fullName evidence="1">Uncharacterized protein</fullName>
    </submittedName>
</protein>
<organism evidence="1 2">
    <name type="scientific">Furculomyces boomerangus</name>
    <dbReference type="NCBI Taxonomy" id="61424"/>
    <lineage>
        <taxon>Eukaryota</taxon>
        <taxon>Fungi</taxon>
        <taxon>Fungi incertae sedis</taxon>
        <taxon>Zoopagomycota</taxon>
        <taxon>Kickxellomycotina</taxon>
        <taxon>Harpellomycetes</taxon>
        <taxon>Harpellales</taxon>
        <taxon>Harpellaceae</taxon>
        <taxon>Furculomyces</taxon>
    </lineage>
</organism>
<proteinExistence type="predicted"/>
<evidence type="ECO:0000313" key="2">
    <source>
        <dbReference type="Proteomes" id="UP000245699"/>
    </source>
</evidence>
<evidence type="ECO:0000313" key="1">
    <source>
        <dbReference type="EMBL" id="PVU91493.1"/>
    </source>
</evidence>
<name>A0A2T9YGP3_9FUNG</name>